<dbReference type="Gene3D" id="1.10.1740.10">
    <property type="match status" value="1"/>
</dbReference>
<dbReference type="NCBIfam" id="TIGR02937">
    <property type="entry name" value="sigma70-ECF"/>
    <property type="match status" value="1"/>
</dbReference>
<evidence type="ECO:0000313" key="9">
    <source>
        <dbReference type="EMBL" id="VCU09278.1"/>
    </source>
</evidence>
<evidence type="ECO:0000256" key="3">
    <source>
        <dbReference type="ARBA" id="ARBA00023082"/>
    </source>
</evidence>
<feature type="domain" description="RNA polymerase sigma factor 70 region 4 type 2" evidence="8">
    <location>
        <begin position="130"/>
        <end position="182"/>
    </location>
</feature>
<dbReference type="Gene3D" id="1.10.10.10">
    <property type="entry name" value="Winged helix-like DNA-binding domain superfamily/Winged helix DNA-binding domain"/>
    <property type="match status" value="1"/>
</dbReference>
<dbReference type="InterPro" id="IPR013325">
    <property type="entry name" value="RNA_pol_sigma_r2"/>
</dbReference>
<keyword evidence="2 6" id="KW-0805">Transcription regulation</keyword>
<proteinExistence type="inferred from homology"/>
<dbReference type="PANTHER" id="PTHR43133:SF62">
    <property type="entry name" value="RNA POLYMERASE SIGMA FACTOR SIGZ"/>
    <property type="match status" value="1"/>
</dbReference>
<dbReference type="InterPro" id="IPR013324">
    <property type="entry name" value="RNA_pol_sigma_r3/r4-like"/>
</dbReference>
<accession>A0A447CVI7</accession>
<name>A0A447CVI7_9BRAD</name>
<dbReference type="InterPro" id="IPR013249">
    <property type="entry name" value="RNA_pol_sigma70_r4_t2"/>
</dbReference>
<dbReference type="Proteomes" id="UP000289200">
    <property type="component" value="Unassembled WGS sequence"/>
</dbReference>
<dbReference type="GO" id="GO:0003677">
    <property type="term" value="F:DNA binding"/>
    <property type="evidence" value="ECO:0007669"/>
    <property type="project" value="UniProtKB-KW"/>
</dbReference>
<dbReference type="InterPro" id="IPR000838">
    <property type="entry name" value="RNA_pol_sigma70_ECF_CS"/>
</dbReference>
<keyword evidence="3 6" id="KW-0731">Sigma factor</keyword>
<comment type="caution">
    <text evidence="9">The sequence shown here is derived from an EMBL/GenBank/DDBJ whole genome shotgun (WGS) entry which is preliminary data.</text>
</comment>
<gene>
    <name evidence="9" type="primary">rpoE</name>
    <name evidence="9" type="ORF">RHODGE_RHODGE_02452</name>
</gene>
<organism evidence="9 10">
    <name type="scientific">Rhodoplanes serenus</name>
    <dbReference type="NCBI Taxonomy" id="200615"/>
    <lineage>
        <taxon>Bacteria</taxon>
        <taxon>Pseudomonadati</taxon>
        <taxon>Pseudomonadota</taxon>
        <taxon>Alphaproteobacteria</taxon>
        <taxon>Hyphomicrobiales</taxon>
        <taxon>Nitrobacteraceae</taxon>
        <taxon>Rhodoplanes</taxon>
    </lineage>
</organism>
<dbReference type="SUPFAM" id="SSF88946">
    <property type="entry name" value="Sigma2 domain of RNA polymerase sigma factors"/>
    <property type="match status" value="1"/>
</dbReference>
<feature type="domain" description="RNA polymerase sigma-70 region 2" evidence="7">
    <location>
        <begin position="33"/>
        <end position="101"/>
    </location>
</feature>
<comment type="similarity">
    <text evidence="1 6">Belongs to the sigma-70 factor family. ECF subfamily.</text>
</comment>
<dbReference type="InterPro" id="IPR036388">
    <property type="entry name" value="WH-like_DNA-bd_sf"/>
</dbReference>
<dbReference type="PANTHER" id="PTHR43133">
    <property type="entry name" value="RNA POLYMERASE ECF-TYPE SIGMA FACTO"/>
    <property type="match status" value="1"/>
</dbReference>
<evidence type="ECO:0000259" key="8">
    <source>
        <dbReference type="Pfam" id="PF08281"/>
    </source>
</evidence>
<dbReference type="CDD" id="cd06171">
    <property type="entry name" value="Sigma70_r4"/>
    <property type="match status" value="1"/>
</dbReference>
<sequence length="190" mass="21065">MAIIERTSDGVQDFDRLIQAIAARQDRAAFAALFGHYAPRVKAFLMRSGTAADLAEELAQETLVTVWRKAALFDPARAGASAWIFAIARNLRIDAARRQRREALHAQAEEPEPEPVAAPDHAVVTAEREQRVRAALDHLPGEQRRIVELSFFEGRAHGDIAGLLDIPLGTVKSRLRLAMNRMRILLGDLT</sequence>
<dbReference type="AlphaFoldDB" id="A0A447CVI7"/>
<dbReference type="Pfam" id="PF04542">
    <property type="entry name" value="Sigma70_r2"/>
    <property type="match status" value="1"/>
</dbReference>
<dbReference type="OrthoDB" id="9784272at2"/>
<evidence type="ECO:0000256" key="6">
    <source>
        <dbReference type="RuleBase" id="RU000716"/>
    </source>
</evidence>
<dbReference type="SUPFAM" id="SSF88659">
    <property type="entry name" value="Sigma3 and sigma4 domains of RNA polymerase sigma factors"/>
    <property type="match status" value="1"/>
</dbReference>
<dbReference type="InterPro" id="IPR014284">
    <property type="entry name" value="RNA_pol_sigma-70_dom"/>
</dbReference>
<evidence type="ECO:0000313" key="10">
    <source>
        <dbReference type="Proteomes" id="UP000289200"/>
    </source>
</evidence>
<reference evidence="10" key="1">
    <citation type="submission" date="2018-10" db="EMBL/GenBank/DDBJ databases">
        <authorList>
            <person name="Peiro R."/>
            <person name="Begona"/>
            <person name="Cbmso G."/>
            <person name="Lopez M."/>
            <person name="Gonzalez S."/>
            <person name="Sacristan E."/>
            <person name="Castillo E."/>
        </authorList>
    </citation>
    <scope>NUCLEOTIDE SEQUENCE [LARGE SCALE GENOMIC DNA]</scope>
</reference>
<dbReference type="GO" id="GO:0016987">
    <property type="term" value="F:sigma factor activity"/>
    <property type="evidence" value="ECO:0007669"/>
    <property type="project" value="UniProtKB-KW"/>
</dbReference>
<evidence type="ECO:0000256" key="2">
    <source>
        <dbReference type="ARBA" id="ARBA00023015"/>
    </source>
</evidence>
<evidence type="ECO:0000256" key="5">
    <source>
        <dbReference type="ARBA" id="ARBA00023163"/>
    </source>
</evidence>
<keyword evidence="5 6" id="KW-0804">Transcription</keyword>
<dbReference type="PROSITE" id="PS01063">
    <property type="entry name" value="SIGMA70_ECF"/>
    <property type="match status" value="1"/>
</dbReference>
<evidence type="ECO:0000256" key="1">
    <source>
        <dbReference type="ARBA" id="ARBA00010641"/>
    </source>
</evidence>
<dbReference type="InterPro" id="IPR039425">
    <property type="entry name" value="RNA_pol_sigma-70-like"/>
</dbReference>
<dbReference type="InterPro" id="IPR007627">
    <property type="entry name" value="RNA_pol_sigma70_r2"/>
</dbReference>
<keyword evidence="4 6" id="KW-0238">DNA-binding</keyword>
<keyword evidence="10" id="KW-1185">Reference proteome</keyword>
<evidence type="ECO:0000256" key="4">
    <source>
        <dbReference type="ARBA" id="ARBA00023125"/>
    </source>
</evidence>
<dbReference type="RefSeq" id="WP_129609212.1">
    <property type="nucleotide sequence ID" value="NZ_UWOC01000144.1"/>
</dbReference>
<dbReference type="EMBL" id="UWOC01000144">
    <property type="protein sequence ID" value="VCU09278.1"/>
    <property type="molecule type" value="Genomic_DNA"/>
</dbReference>
<dbReference type="GO" id="GO:0006352">
    <property type="term" value="P:DNA-templated transcription initiation"/>
    <property type="evidence" value="ECO:0007669"/>
    <property type="project" value="InterPro"/>
</dbReference>
<dbReference type="Pfam" id="PF08281">
    <property type="entry name" value="Sigma70_r4_2"/>
    <property type="match status" value="1"/>
</dbReference>
<protein>
    <recommendedName>
        <fullName evidence="6">RNA polymerase sigma factor</fullName>
    </recommendedName>
</protein>
<evidence type="ECO:0000259" key="7">
    <source>
        <dbReference type="Pfam" id="PF04542"/>
    </source>
</evidence>